<evidence type="ECO:0000256" key="8">
    <source>
        <dbReference type="PIRSR" id="PIRSR000350-3"/>
    </source>
</evidence>
<keyword evidence="5 10" id="KW-0560">Oxidoreductase</keyword>
<evidence type="ECO:0000256" key="10">
    <source>
        <dbReference type="RuleBase" id="RU003691"/>
    </source>
</evidence>
<comment type="caution">
    <text evidence="13">The sequence shown here is derived from an EMBL/GenBank/DDBJ whole genome shotgun (WGS) entry which is preliminary data.</text>
</comment>
<keyword evidence="7 10" id="KW-0676">Redox-active center</keyword>
<keyword evidence="3 8" id="KW-0274">FAD</keyword>
<keyword evidence="4" id="KW-0521">NADP</keyword>
<dbReference type="InterPro" id="IPR036188">
    <property type="entry name" value="FAD/NAD-bd_sf"/>
</dbReference>
<keyword evidence="8" id="KW-0520">NAD</keyword>
<dbReference type="PANTHER" id="PTHR43014">
    <property type="entry name" value="MERCURIC REDUCTASE"/>
    <property type="match status" value="1"/>
</dbReference>
<dbReference type="Pfam" id="PF07992">
    <property type="entry name" value="Pyr_redox_2"/>
    <property type="match status" value="1"/>
</dbReference>
<dbReference type="SUPFAM" id="SSF51905">
    <property type="entry name" value="FAD/NAD(P)-binding domain"/>
    <property type="match status" value="1"/>
</dbReference>
<dbReference type="InterPro" id="IPR001100">
    <property type="entry name" value="Pyr_nuc-diS_OxRdtase"/>
</dbReference>
<feature type="binding site" evidence="8">
    <location>
        <begin position="178"/>
        <end position="185"/>
    </location>
    <ligand>
        <name>NAD(+)</name>
        <dbReference type="ChEBI" id="CHEBI:57540"/>
    </ligand>
</feature>
<dbReference type="SUPFAM" id="SSF55424">
    <property type="entry name" value="FAD/NAD-linked reductases, dimerisation (C-terminal) domain"/>
    <property type="match status" value="1"/>
</dbReference>
<feature type="domain" description="FAD/NAD(P)-binding" evidence="12">
    <location>
        <begin position="8"/>
        <end position="322"/>
    </location>
</feature>
<dbReference type="PIRSF" id="PIRSF000350">
    <property type="entry name" value="Mercury_reductase_MerA"/>
    <property type="match status" value="1"/>
</dbReference>
<feature type="binding site" evidence="8">
    <location>
        <position position="307"/>
    </location>
    <ligand>
        <name>FAD</name>
        <dbReference type="ChEBI" id="CHEBI:57692"/>
    </ligand>
</feature>
<dbReference type="InterPro" id="IPR023753">
    <property type="entry name" value="FAD/NAD-binding_dom"/>
</dbReference>
<organism evidence="13 14">
    <name type="scientific">Iodidimonas nitroreducens</name>
    <dbReference type="NCBI Taxonomy" id="1236968"/>
    <lineage>
        <taxon>Bacteria</taxon>
        <taxon>Pseudomonadati</taxon>
        <taxon>Pseudomonadota</taxon>
        <taxon>Alphaproteobacteria</taxon>
        <taxon>Iodidimonadales</taxon>
        <taxon>Iodidimonadaceae</taxon>
        <taxon>Iodidimonas</taxon>
    </lineage>
</organism>
<dbReference type="InterPro" id="IPR004099">
    <property type="entry name" value="Pyr_nucl-diS_OxRdtase_dimer"/>
</dbReference>
<comment type="similarity">
    <text evidence="1 10">Belongs to the class-I pyridine nucleotide-disulfide oxidoreductase family.</text>
</comment>
<dbReference type="GO" id="GO:0050660">
    <property type="term" value="F:flavin adenine dinucleotide binding"/>
    <property type="evidence" value="ECO:0007669"/>
    <property type="project" value="TreeGrafter"/>
</dbReference>
<reference evidence="13 14" key="1">
    <citation type="submission" date="2019-09" db="EMBL/GenBank/DDBJ databases">
        <title>NBRP : Genome information of microbial organism related human and environment.</title>
        <authorList>
            <person name="Hattori M."/>
            <person name="Oshima K."/>
            <person name="Inaba H."/>
            <person name="Suda W."/>
            <person name="Sakamoto M."/>
            <person name="Iino T."/>
            <person name="Kitahara M."/>
            <person name="Oshida Y."/>
            <person name="Iida T."/>
            <person name="Kudo T."/>
            <person name="Itoh T."/>
            <person name="Ohkuma M."/>
        </authorList>
    </citation>
    <scope>NUCLEOTIDE SEQUENCE [LARGE SCALE GENOMIC DNA]</scope>
    <source>
        <strain evidence="13 14">Q-1</strain>
    </source>
</reference>
<evidence type="ECO:0000259" key="12">
    <source>
        <dbReference type="Pfam" id="PF07992"/>
    </source>
</evidence>
<keyword evidence="2 10" id="KW-0285">Flavoprotein</keyword>
<evidence type="ECO:0000256" key="5">
    <source>
        <dbReference type="ARBA" id="ARBA00023002"/>
    </source>
</evidence>
<dbReference type="Gene3D" id="3.50.50.60">
    <property type="entry name" value="FAD/NAD(P)-binding domain"/>
    <property type="match status" value="2"/>
</dbReference>
<evidence type="ECO:0000256" key="6">
    <source>
        <dbReference type="ARBA" id="ARBA00023157"/>
    </source>
</evidence>
<keyword evidence="8" id="KW-0547">Nucleotide-binding</keyword>
<dbReference type="InterPro" id="IPR012999">
    <property type="entry name" value="Pyr_OxRdtase_I_AS"/>
</dbReference>
<dbReference type="AlphaFoldDB" id="A0A5A7N4T4"/>
<feature type="binding site" evidence="8">
    <location>
        <begin position="141"/>
        <end position="143"/>
    </location>
    <ligand>
        <name>FAD</name>
        <dbReference type="ChEBI" id="CHEBI:57692"/>
    </ligand>
</feature>
<keyword evidence="14" id="KW-1185">Reference proteome</keyword>
<dbReference type="PROSITE" id="PS00076">
    <property type="entry name" value="PYRIDINE_REDOX_1"/>
    <property type="match status" value="1"/>
</dbReference>
<keyword evidence="6" id="KW-1015">Disulfide bond</keyword>
<dbReference type="InterPro" id="IPR016156">
    <property type="entry name" value="FAD/NAD-linked_Rdtase_dimer_sf"/>
</dbReference>
<evidence type="ECO:0000259" key="11">
    <source>
        <dbReference type="Pfam" id="PF02852"/>
    </source>
</evidence>
<dbReference type="GO" id="GO:0003955">
    <property type="term" value="F:NAD(P)H dehydrogenase (quinone) activity"/>
    <property type="evidence" value="ECO:0007669"/>
    <property type="project" value="TreeGrafter"/>
</dbReference>
<evidence type="ECO:0000256" key="4">
    <source>
        <dbReference type="ARBA" id="ARBA00022857"/>
    </source>
</evidence>
<sequence>MSDVITTDLLVIGAGSGGLSVAAGAVQMGARVVLIEKGRMGGDCLNYGCIPSKSLLAAAKAARHLSHPGQMGAQIDGFSVDFKKAHDHVHQVIASIAPHDSVERFEKLGVTVIKGAARFTGPREVMADGKTIRAKRIIIATGSSARVPPIDGLDQIHYYTNETIFDLETRPDHLLIIGAGPIGLEMAQAFRRLGSDVTVLERFKPLPKDDPDLAAVALDQLSAEGIDIRSDIDIKQVRAADGGVEIKAQKDGQDLTIRGSHLLIAAGRAPNVGGLDLAAAGVEHSEKGIPTDARLRTSNKRIFAIGDVRGGLQFTHVAGYEAGIVIRNALFRLPSKADYTAVPWVTYTDPELAQVGLTEAEARERHGDAVQILTADYKDNDRARTEGITAGRVKLMVKDGRPIGASMVGVAAGELIQIWALAISQKLKVSAVAGMIAPYPTLGEINKRVAGAYFTDRLFSDRMKKIVRFIQKLG</sequence>
<dbReference type="PRINTS" id="PR00411">
    <property type="entry name" value="PNDRDTASEI"/>
</dbReference>
<dbReference type="FunFam" id="3.30.390.30:FF:000001">
    <property type="entry name" value="Dihydrolipoyl dehydrogenase"/>
    <property type="match status" value="1"/>
</dbReference>
<feature type="domain" description="Pyridine nucleotide-disulphide oxidoreductase dimerisation" evidence="11">
    <location>
        <begin position="342"/>
        <end position="445"/>
    </location>
</feature>
<feature type="disulfide bond" description="Redox-active" evidence="9">
    <location>
        <begin position="44"/>
        <end position="49"/>
    </location>
</feature>
<dbReference type="Proteomes" id="UP000324996">
    <property type="component" value="Unassembled WGS sequence"/>
</dbReference>
<evidence type="ECO:0000256" key="2">
    <source>
        <dbReference type="ARBA" id="ARBA00022630"/>
    </source>
</evidence>
<feature type="binding site" evidence="8">
    <location>
        <position position="201"/>
    </location>
    <ligand>
        <name>NAD(+)</name>
        <dbReference type="ChEBI" id="CHEBI:57540"/>
    </ligand>
</feature>
<evidence type="ECO:0000256" key="9">
    <source>
        <dbReference type="PIRSR" id="PIRSR000350-4"/>
    </source>
</evidence>
<protein>
    <submittedName>
        <fullName evidence="13">Dihydrolipoamide dehydrogenase</fullName>
    </submittedName>
</protein>
<dbReference type="GO" id="GO:0016668">
    <property type="term" value="F:oxidoreductase activity, acting on a sulfur group of donors, NAD(P) as acceptor"/>
    <property type="evidence" value="ECO:0007669"/>
    <property type="project" value="InterPro"/>
</dbReference>
<feature type="binding site" evidence="8">
    <location>
        <position position="53"/>
    </location>
    <ligand>
        <name>FAD</name>
        <dbReference type="ChEBI" id="CHEBI:57692"/>
    </ligand>
</feature>
<dbReference type="EMBL" id="BKCN01000001">
    <property type="protein sequence ID" value="GER02764.1"/>
    <property type="molecule type" value="Genomic_DNA"/>
</dbReference>
<dbReference type="Pfam" id="PF02852">
    <property type="entry name" value="Pyr_redox_dim"/>
    <property type="match status" value="1"/>
</dbReference>
<proteinExistence type="inferred from homology"/>
<feature type="binding site" evidence="8">
    <location>
        <position position="267"/>
    </location>
    <ligand>
        <name>NAD(+)</name>
        <dbReference type="ChEBI" id="CHEBI:57540"/>
    </ligand>
</feature>
<name>A0A5A7N4T4_9PROT</name>
<evidence type="ECO:0000313" key="14">
    <source>
        <dbReference type="Proteomes" id="UP000324996"/>
    </source>
</evidence>
<gene>
    <name evidence="13" type="primary">merA1</name>
    <name evidence="13" type="ORF">JCM17846_04460</name>
</gene>
<dbReference type="RefSeq" id="WP_042083419.1">
    <property type="nucleotide sequence ID" value="NZ_BKCN01000001.1"/>
</dbReference>
<comment type="cofactor">
    <cofactor evidence="8">
        <name>FAD</name>
        <dbReference type="ChEBI" id="CHEBI:57692"/>
    </cofactor>
    <text evidence="8">Binds 1 FAD per subunit.</text>
</comment>
<dbReference type="PRINTS" id="PR00368">
    <property type="entry name" value="FADPNR"/>
</dbReference>
<evidence type="ECO:0000313" key="13">
    <source>
        <dbReference type="EMBL" id="GER02764.1"/>
    </source>
</evidence>
<evidence type="ECO:0000256" key="1">
    <source>
        <dbReference type="ARBA" id="ARBA00007532"/>
    </source>
</evidence>
<evidence type="ECO:0000256" key="3">
    <source>
        <dbReference type="ARBA" id="ARBA00022827"/>
    </source>
</evidence>
<evidence type="ECO:0000256" key="7">
    <source>
        <dbReference type="ARBA" id="ARBA00023284"/>
    </source>
</evidence>
<dbReference type="Gene3D" id="3.30.390.30">
    <property type="match status" value="1"/>
</dbReference>
<accession>A0A5A7N4T4</accession>
<dbReference type="PANTHER" id="PTHR43014:SF4">
    <property type="entry name" value="PYRIDINE NUCLEOTIDE-DISULFIDE OXIDOREDUCTASE RCLA-RELATED"/>
    <property type="match status" value="1"/>
</dbReference>